<evidence type="ECO:0000313" key="2">
    <source>
        <dbReference type="EMBL" id="PTE16745.1"/>
    </source>
</evidence>
<keyword evidence="1" id="KW-0732">Signal</keyword>
<protein>
    <submittedName>
        <fullName evidence="2">Uncharacterized protein</fullName>
    </submittedName>
</protein>
<dbReference type="EMBL" id="PZKF01000034">
    <property type="protein sequence ID" value="PTE16745.1"/>
    <property type="molecule type" value="Genomic_DNA"/>
</dbReference>
<gene>
    <name evidence="2" type="ORF">C5F46_12815</name>
</gene>
<sequence>MEMTMPRKIRAQNSARPSLRFLAGLPLLAAVATLAACSPEPAEAPQPACIEVPPGTIHPADPKTGGKWDPTLRPWLRPSC</sequence>
<feature type="signal peptide" evidence="1">
    <location>
        <begin position="1"/>
        <end position="29"/>
    </location>
</feature>
<evidence type="ECO:0000313" key="3">
    <source>
        <dbReference type="Proteomes" id="UP000241899"/>
    </source>
</evidence>
<dbReference type="Proteomes" id="UP000241899">
    <property type="component" value="Unassembled WGS sequence"/>
</dbReference>
<name>A0A2T4JFP7_9RHOB</name>
<dbReference type="AlphaFoldDB" id="A0A2T4JFP7"/>
<keyword evidence="3" id="KW-1185">Reference proteome</keyword>
<evidence type="ECO:0000256" key="1">
    <source>
        <dbReference type="SAM" id="SignalP"/>
    </source>
</evidence>
<comment type="caution">
    <text evidence="2">The sequence shown here is derived from an EMBL/GenBank/DDBJ whole genome shotgun (WGS) entry which is preliminary data.</text>
</comment>
<proteinExistence type="predicted"/>
<organism evidence="2 3">
    <name type="scientific">Phaeovulum veldkampii DSM 11550</name>
    <dbReference type="NCBI Taxonomy" id="1185920"/>
    <lineage>
        <taxon>Bacteria</taxon>
        <taxon>Pseudomonadati</taxon>
        <taxon>Pseudomonadota</taxon>
        <taxon>Alphaproteobacteria</taxon>
        <taxon>Rhodobacterales</taxon>
        <taxon>Paracoccaceae</taxon>
        <taxon>Phaeovulum</taxon>
    </lineage>
</organism>
<feature type="chain" id="PRO_5015653686" evidence="1">
    <location>
        <begin position="30"/>
        <end position="80"/>
    </location>
</feature>
<reference evidence="2 3" key="1">
    <citation type="submission" date="2018-03" db="EMBL/GenBank/DDBJ databases">
        <title>Rhodobacter veldkampii.</title>
        <authorList>
            <person name="Meyer T.E."/>
            <person name="Miller S."/>
            <person name="Lodha T."/>
            <person name="Gandham S."/>
            <person name="Chintalapati S."/>
            <person name="Chintalapati V.R."/>
        </authorList>
    </citation>
    <scope>NUCLEOTIDE SEQUENCE [LARGE SCALE GENOMIC DNA]</scope>
    <source>
        <strain evidence="2 3">DSM 11550</strain>
    </source>
</reference>
<accession>A0A2T4JFP7</accession>